<gene>
    <name evidence="2" type="ORF">F7Q99_37015</name>
</gene>
<name>A0A6N7L5I9_9ACTN</name>
<accession>A0A6N7L5I9</accession>
<organism evidence="2 3">
    <name type="scientific">Streptomyces kaniharaensis</name>
    <dbReference type="NCBI Taxonomy" id="212423"/>
    <lineage>
        <taxon>Bacteria</taxon>
        <taxon>Bacillati</taxon>
        <taxon>Actinomycetota</taxon>
        <taxon>Actinomycetes</taxon>
        <taxon>Kitasatosporales</taxon>
        <taxon>Streptomycetaceae</taxon>
        <taxon>Streptomyces</taxon>
    </lineage>
</organism>
<evidence type="ECO:0000313" key="3">
    <source>
        <dbReference type="Proteomes" id="UP000450000"/>
    </source>
</evidence>
<dbReference type="AlphaFoldDB" id="A0A6N7L5I9"/>
<dbReference type="Proteomes" id="UP000450000">
    <property type="component" value="Unassembled WGS sequence"/>
</dbReference>
<dbReference type="OrthoDB" id="4194704at2"/>
<feature type="region of interest" description="Disordered" evidence="1">
    <location>
        <begin position="158"/>
        <end position="184"/>
    </location>
</feature>
<reference evidence="2 3" key="1">
    <citation type="submission" date="2019-09" db="EMBL/GenBank/DDBJ databases">
        <title>Genome Sequences of Streptomyces kaniharaensis ATCC 21070.</title>
        <authorList>
            <person name="Zhu W."/>
            <person name="De Crecy-Lagard V."/>
            <person name="Richards N.G."/>
        </authorList>
    </citation>
    <scope>NUCLEOTIDE SEQUENCE [LARGE SCALE GENOMIC DNA]</scope>
    <source>
        <strain evidence="2 3">SF-557</strain>
    </source>
</reference>
<proteinExistence type="predicted"/>
<dbReference type="RefSeq" id="WP_153470939.1">
    <property type="nucleotide sequence ID" value="NZ_WBOF01000005.1"/>
</dbReference>
<protein>
    <submittedName>
        <fullName evidence="2">Uncharacterized protein</fullName>
    </submittedName>
</protein>
<evidence type="ECO:0000313" key="2">
    <source>
        <dbReference type="EMBL" id="MQS17644.1"/>
    </source>
</evidence>
<keyword evidence="3" id="KW-1185">Reference proteome</keyword>
<comment type="caution">
    <text evidence="2">The sequence shown here is derived from an EMBL/GenBank/DDBJ whole genome shotgun (WGS) entry which is preliminary data.</text>
</comment>
<dbReference type="EMBL" id="WBOF01000005">
    <property type="protein sequence ID" value="MQS17644.1"/>
    <property type="molecule type" value="Genomic_DNA"/>
</dbReference>
<evidence type="ECO:0000256" key="1">
    <source>
        <dbReference type="SAM" id="MobiDB-lite"/>
    </source>
</evidence>
<sequence>MKVEQARRAIGEAVSARILELFEADHARMRESGVDVINARLHRGPTLPGHNPRAVPPVPPADVVTHPALAEPKVIFTWKSEHGTAPYFQMDVPADWRSRVVHRGYAVIAGHPVTSVLEEDADGRPTRIQTVDLTGYFDSSLHGWRAWARDSIRTVDWSDPDQPHLAQPAGDPGTHHEPPAAVAR</sequence>